<name>A0AA96WQ80_LEPBY</name>
<dbReference type="InterPro" id="IPR027417">
    <property type="entry name" value="P-loop_NTPase"/>
</dbReference>
<dbReference type="InterPro" id="IPR050678">
    <property type="entry name" value="DNA_Partitioning_ATPase"/>
</dbReference>
<dbReference type="PANTHER" id="PTHR13696:SF52">
    <property type="entry name" value="PARA FAMILY PROTEIN CT_582"/>
    <property type="match status" value="1"/>
</dbReference>
<dbReference type="AlphaFoldDB" id="A0AA96WQ80"/>
<dbReference type="Gene3D" id="3.40.50.300">
    <property type="entry name" value="P-loop containing nucleotide triphosphate hydrolases"/>
    <property type="match status" value="1"/>
</dbReference>
<dbReference type="Pfam" id="PF10609">
    <property type="entry name" value="ParA"/>
    <property type="match status" value="1"/>
</dbReference>
<dbReference type="GO" id="GO:0005524">
    <property type="term" value="F:ATP binding"/>
    <property type="evidence" value="ECO:0007669"/>
    <property type="project" value="UniProtKB-KW"/>
</dbReference>
<reference evidence="3" key="1">
    <citation type="journal article" date="2023" name="Plants (Basel)">
        <title>Genomic Analysis of Leptolyngbya boryana CZ1 Reveals Efficient Carbon Fixation Modules.</title>
        <authorList>
            <person name="Bai X."/>
            <person name="Wang H."/>
            <person name="Cheng W."/>
            <person name="Wang J."/>
            <person name="Ma M."/>
            <person name="Hu H."/>
            <person name="Song Z."/>
            <person name="Ma H."/>
            <person name="Fan Y."/>
            <person name="Du C."/>
            <person name="Xu J."/>
        </authorList>
    </citation>
    <scope>NUCLEOTIDE SEQUENCE</scope>
    <source>
        <strain evidence="3">CZ1</strain>
    </source>
</reference>
<dbReference type="SUPFAM" id="SSF52540">
    <property type="entry name" value="P-loop containing nucleoside triphosphate hydrolases"/>
    <property type="match status" value="1"/>
</dbReference>
<accession>A0AA96WQ80</accession>
<keyword evidence="1" id="KW-0547">Nucleotide-binding</keyword>
<proteinExistence type="predicted"/>
<gene>
    <name evidence="3" type="ORF">Q2T42_19115</name>
</gene>
<evidence type="ECO:0000313" key="3">
    <source>
        <dbReference type="EMBL" id="WNZ43950.1"/>
    </source>
</evidence>
<organism evidence="3">
    <name type="scientific">Leptolyngbya boryana CZ1</name>
    <dbReference type="NCBI Taxonomy" id="3060204"/>
    <lineage>
        <taxon>Bacteria</taxon>
        <taxon>Bacillati</taxon>
        <taxon>Cyanobacteriota</taxon>
        <taxon>Cyanophyceae</taxon>
        <taxon>Leptolyngbyales</taxon>
        <taxon>Leptolyngbyaceae</taxon>
        <taxon>Leptolyngbya group</taxon>
        <taxon>Leptolyngbya</taxon>
    </lineage>
</organism>
<keyword evidence="2" id="KW-0067">ATP-binding</keyword>
<evidence type="ECO:0000256" key="1">
    <source>
        <dbReference type="ARBA" id="ARBA00022741"/>
    </source>
</evidence>
<dbReference type="RefSeq" id="WP_190650238.1">
    <property type="nucleotide sequence ID" value="NZ_CP130144.1"/>
</dbReference>
<reference evidence="3" key="2">
    <citation type="submission" date="2023-07" db="EMBL/GenBank/DDBJ databases">
        <authorList>
            <person name="Bai X.-H."/>
            <person name="Wang H.-H."/>
            <person name="Wang J."/>
            <person name="Ma M.-Y."/>
            <person name="Hu H.-H."/>
            <person name="Song Z.-L."/>
            <person name="Ma H.-G."/>
            <person name="Fan Y."/>
            <person name="Du C.-Y."/>
            <person name="Xu J.-C."/>
        </authorList>
    </citation>
    <scope>NUCLEOTIDE SEQUENCE</scope>
    <source>
        <strain evidence="3">CZ1</strain>
    </source>
</reference>
<sequence>MTKIVSIHSYRGGTGKSNITANLAASMALQGKRVGIVDTDIQSPGINILFGLGEAAIKCTLNDYLWGRCAIKDAAYDVSDVFEGKVKAGTVYLLPSSMKSEDIARVLSQGYDIELLQTGFYDIAEQLQLDYLFVDTHPGINEETLLSIGISNTLVLILRPDQQDYLGTAVVLEVADNLDVPQILLVINKILPEFDPELLKQKAENAYQRSVAGLLPIATEIMRLGSQGIFCLQYPDHPVSHEFRQIANQFNHSA</sequence>
<evidence type="ECO:0000256" key="2">
    <source>
        <dbReference type="ARBA" id="ARBA00022840"/>
    </source>
</evidence>
<protein>
    <submittedName>
        <fullName evidence="3">MinD/ParA family protein</fullName>
    </submittedName>
</protein>
<dbReference type="PANTHER" id="PTHR13696">
    <property type="entry name" value="P-LOOP CONTAINING NUCLEOSIDE TRIPHOSPHATE HYDROLASE"/>
    <property type="match status" value="1"/>
</dbReference>
<dbReference type="EMBL" id="CP130144">
    <property type="protein sequence ID" value="WNZ43950.1"/>
    <property type="molecule type" value="Genomic_DNA"/>
</dbReference>
<dbReference type="InterPro" id="IPR033756">
    <property type="entry name" value="YlxH/NBP35"/>
</dbReference>